<dbReference type="PANTHER" id="PTHR44137:SF24">
    <property type="entry name" value="DNAJ HEAT SHOCK N-TERMINAL DOMAIN-CONTAINING PROTEIN"/>
    <property type="match status" value="1"/>
</dbReference>
<dbReference type="Gene3D" id="1.10.287.110">
    <property type="entry name" value="DnaJ domain"/>
    <property type="match status" value="1"/>
</dbReference>
<evidence type="ECO:0000256" key="1">
    <source>
        <dbReference type="SAM" id="MobiDB-lite"/>
    </source>
</evidence>
<dbReference type="InterPro" id="IPR001623">
    <property type="entry name" value="DnaJ_domain"/>
</dbReference>
<keyword evidence="4" id="KW-1185">Reference proteome</keyword>
<dbReference type="InterPro" id="IPR056988">
    <property type="entry name" value="Zn_ribbon_pln"/>
</dbReference>
<gene>
    <name evidence="3" type="ORF">ACH5RR_039113</name>
</gene>
<name>A0ABD2Y2L6_9GENT</name>
<dbReference type="Pfam" id="PF11926">
    <property type="entry name" value="DUF3444"/>
    <property type="match status" value="1"/>
</dbReference>
<dbReference type="EMBL" id="JBJUIK010000016">
    <property type="protein sequence ID" value="KAL3500020.1"/>
    <property type="molecule type" value="Genomic_DNA"/>
</dbReference>
<accession>A0ABD2Y2L6</accession>
<dbReference type="Pfam" id="PF00226">
    <property type="entry name" value="DnaJ"/>
    <property type="match status" value="1"/>
</dbReference>
<dbReference type="SMART" id="SM00271">
    <property type="entry name" value="DnaJ"/>
    <property type="match status" value="1"/>
</dbReference>
<evidence type="ECO:0000313" key="3">
    <source>
        <dbReference type="EMBL" id="KAL3500020.1"/>
    </source>
</evidence>
<reference evidence="3 4" key="1">
    <citation type="submission" date="2024-11" db="EMBL/GenBank/DDBJ databases">
        <title>A near-complete genome assembly of Cinchona calisaya.</title>
        <authorList>
            <person name="Lian D.C."/>
            <person name="Zhao X.W."/>
            <person name="Wei L."/>
        </authorList>
    </citation>
    <scope>NUCLEOTIDE SEQUENCE [LARGE SCALE GENOMIC DNA]</scope>
    <source>
        <tissue evidence="3">Nenye</tissue>
    </source>
</reference>
<organism evidence="3 4">
    <name type="scientific">Cinchona calisaya</name>
    <dbReference type="NCBI Taxonomy" id="153742"/>
    <lineage>
        <taxon>Eukaryota</taxon>
        <taxon>Viridiplantae</taxon>
        <taxon>Streptophyta</taxon>
        <taxon>Embryophyta</taxon>
        <taxon>Tracheophyta</taxon>
        <taxon>Spermatophyta</taxon>
        <taxon>Magnoliopsida</taxon>
        <taxon>eudicotyledons</taxon>
        <taxon>Gunneridae</taxon>
        <taxon>Pentapetalae</taxon>
        <taxon>asterids</taxon>
        <taxon>lamiids</taxon>
        <taxon>Gentianales</taxon>
        <taxon>Rubiaceae</taxon>
        <taxon>Cinchonoideae</taxon>
        <taxon>Cinchoneae</taxon>
        <taxon>Cinchona</taxon>
    </lineage>
</organism>
<sequence length="725" mass="82796">MADETPDPENPLESEPLRLKTLAEQKYVAGNLKSALKYAKRAHRLQPSLDALPEMLTAFKILRTATKPITSAPPDDDEDSVSATPAPPDYYKILQIERFVNINTIKKQYKKLALTLHPDKNPFVASEEAFKHVGEAFRVLSDKIRRKDYDARLRIAMQNEAEAAAAGVGIEEGDTFWTACSTCRLLHKFERKYLGHNLVCPSCKKSFKAVEVMEEEENAGVGRVEEEGGNSSVGIRSSERIKARKLGRMSTVGEVLWRSRTKNVGVRGKRMVEKELGNVGKKRRLDSSGGVGVIEGLRSRSGRKEKRSGGVEVVARTRTRTKKVKVDEEEMMTLAEMQMLAKKKVSEEKMKLKGKEKEVEKESEKGKEVEKESEKEKVQQMDKDIGNEEVKEKENEIENEVLMEKEIEMENGKEDEEIEKDREKKKKKLKEKEKKMGTGKVKEREKRQRKGVSSNEKSMVIAARSASKSSRDLVIEKQRRPRQNNWEIVAVEDSDFYNFDKDREERSFKRGQVWAIYDSGDGMPRHYALIDEVVSLNPFQVRLSWLEFLSNDEQLISWEKLGFQISCGRFKVSERASIKSLKMFSHLADCERAAREVYRIYPKKGSVWALYNDKTLDSGRNQTTKDRGCHDVVVFLTSYSEIHGLSMAYLEKVDGFKTIYKRKDIGAHAIRWLEKDDLRMFSHQIPGRKLSGEEAPGLPKDCWELDPASLPPDSLTIGWVDETVG</sequence>
<dbReference type="Proteomes" id="UP001630127">
    <property type="component" value="Unassembled WGS sequence"/>
</dbReference>
<dbReference type="CDD" id="cd06257">
    <property type="entry name" value="DnaJ"/>
    <property type="match status" value="1"/>
</dbReference>
<dbReference type="SUPFAM" id="SSF46565">
    <property type="entry name" value="Chaperone J-domain"/>
    <property type="match status" value="1"/>
</dbReference>
<comment type="caution">
    <text evidence="3">The sequence shown here is derived from an EMBL/GenBank/DDBJ whole genome shotgun (WGS) entry which is preliminary data.</text>
</comment>
<feature type="compositionally biased region" description="Basic and acidic residues" evidence="1">
    <location>
        <begin position="353"/>
        <end position="412"/>
    </location>
</feature>
<protein>
    <recommendedName>
        <fullName evidence="2">J domain-containing protein</fullName>
    </recommendedName>
</protein>
<feature type="compositionally biased region" description="Basic and acidic residues" evidence="1">
    <location>
        <begin position="430"/>
        <end position="446"/>
    </location>
</feature>
<dbReference type="Pfam" id="PF23551">
    <property type="entry name" value="Zn_ribbon_20"/>
    <property type="match status" value="1"/>
</dbReference>
<feature type="domain" description="J" evidence="2">
    <location>
        <begin position="89"/>
        <end position="153"/>
    </location>
</feature>
<evidence type="ECO:0000313" key="4">
    <source>
        <dbReference type="Proteomes" id="UP001630127"/>
    </source>
</evidence>
<dbReference type="InterPro" id="IPR036869">
    <property type="entry name" value="J_dom_sf"/>
</dbReference>
<dbReference type="AlphaFoldDB" id="A0ABD2Y2L6"/>
<dbReference type="PANTHER" id="PTHR44137">
    <property type="entry name" value="BNAC03G44070D PROTEIN"/>
    <property type="match status" value="1"/>
</dbReference>
<feature type="region of interest" description="Disordered" evidence="1">
    <location>
        <begin position="353"/>
        <end position="463"/>
    </location>
</feature>
<evidence type="ECO:0000259" key="2">
    <source>
        <dbReference type="PROSITE" id="PS50076"/>
    </source>
</evidence>
<dbReference type="PROSITE" id="PS50076">
    <property type="entry name" value="DNAJ_2"/>
    <property type="match status" value="1"/>
</dbReference>
<dbReference type="PRINTS" id="PR00625">
    <property type="entry name" value="JDOMAIN"/>
</dbReference>
<proteinExistence type="predicted"/>
<dbReference type="InterPro" id="IPR024593">
    <property type="entry name" value="DUF3444"/>
</dbReference>